<gene>
    <name evidence="2" type="ORF">BN996_01134</name>
</gene>
<dbReference type="PANTHER" id="PTHR33876:SF4">
    <property type="entry name" value="CHLOROPLAST PROTEIN FOR GROWTH AND FERTILITY 2"/>
    <property type="match status" value="1"/>
</dbReference>
<dbReference type="RefSeq" id="WP_089777542.1">
    <property type="nucleotide sequence ID" value="NZ_CABLRR010000002.1"/>
</dbReference>
<dbReference type="EMBL" id="CSTE01000002">
    <property type="protein sequence ID" value="CQR49667.1"/>
    <property type="molecule type" value="Genomic_DNA"/>
</dbReference>
<keyword evidence="1" id="KW-0472">Membrane</keyword>
<name>A0A0D6JP13_9EURY</name>
<feature type="transmembrane region" description="Helical" evidence="1">
    <location>
        <begin position="161"/>
        <end position="182"/>
    </location>
</feature>
<keyword evidence="3" id="KW-1185">Reference proteome</keyword>
<dbReference type="OrthoDB" id="292582at2157"/>
<feature type="transmembrane region" description="Helical" evidence="1">
    <location>
        <begin position="73"/>
        <end position="91"/>
    </location>
</feature>
<dbReference type="PANTHER" id="PTHR33876">
    <property type="entry name" value="UNNAMED PRODUCT"/>
    <property type="match status" value="1"/>
</dbReference>
<keyword evidence="1" id="KW-1133">Transmembrane helix</keyword>
<evidence type="ECO:0000313" key="3">
    <source>
        <dbReference type="Proteomes" id="UP000198902"/>
    </source>
</evidence>
<feature type="transmembrane region" description="Helical" evidence="1">
    <location>
        <begin position="194"/>
        <end position="212"/>
    </location>
</feature>
<organism evidence="2 3">
    <name type="scientific">Haloferax massiliensis</name>
    <dbReference type="NCBI Taxonomy" id="1476858"/>
    <lineage>
        <taxon>Archaea</taxon>
        <taxon>Methanobacteriati</taxon>
        <taxon>Methanobacteriota</taxon>
        <taxon>Stenosarchaea group</taxon>
        <taxon>Halobacteria</taxon>
        <taxon>Halobacteriales</taxon>
        <taxon>Haloferacaceae</taxon>
        <taxon>Haloferax</taxon>
    </lineage>
</organism>
<feature type="transmembrane region" description="Helical" evidence="1">
    <location>
        <begin position="42"/>
        <end position="66"/>
    </location>
</feature>
<accession>A0A0D6JP13</accession>
<protein>
    <submittedName>
        <fullName evidence="2">High-affinity nickel-transport protein</fullName>
    </submittedName>
</protein>
<reference evidence="3" key="1">
    <citation type="submission" date="2015-03" db="EMBL/GenBank/DDBJ databases">
        <authorList>
            <person name="Urmite Genomes"/>
        </authorList>
    </citation>
    <scope>NUCLEOTIDE SEQUENCE [LARGE SCALE GENOMIC DNA]</scope>
    <source>
        <strain evidence="3">Arc-Hr</strain>
    </source>
</reference>
<dbReference type="Proteomes" id="UP000198902">
    <property type="component" value="Unassembled WGS sequence"/>
</dbReference>
<dbReference type="InterPro" id="IPR052776">
    <property type="entry name" value="Chloro_ReproSupport/MetalTrans"/>
</dbReference>
<evidence type="ECO:0000256" key="1">
    <source>
        <dbReference type="SAM" id="Phobius"/>
    </source>
</evidence>
<evidence type="ECO:0000313" key="2">
    <source>
        <dbReference type="EMBL" id="CQR49667.1"/>
    </source>
</evidence>
<keyword evidence="1" id="KW-0812">Transmembrane</keyword>
<sequence>MALASALVAGGVVGVRHALEADHLAAVATMVEDDDRPSIVGASWGVGHSIPIAVVGLAFVALGVRLPESVTHFFEVVVGAVLVVLGARMLLRAAGVSVPTLRDHDHDSGVHRHLSLGNVAFGTKHTHVHDESFGVGVLHGFAGSSALVIAMVSTAPAVGQALAFLAAFSLLTIATMATVSFLWGRSMAVGGTRVLRAAAGVVGVAVGGLLVAEQFGGLV</sequence>
<proteinExistence type="predicted"/>
<dbReference type="AlphaFoldDB" id="A0A0D6JP13"/>